<dbReference type="GO" id="GO:0061014">
    <property type="term" value="P:positive regulation of mRNA catabolic process"/>
    <property type="evidence" value="ECO:0007669"/>
    <property type="project" value="TreeGrafter"/>
</dbReference>
<keyword evidence="4" id="KW-0520">NAD</keyword>
<dbReference type="GO" id="GO:0032481">
    <property type="term" value="P:positive regulation of type I interferon production"/>
    <property type="evidence" value="ECO:0007669"/>
    <property type="project" value="TreeGrafter"/>
</dbReference>
<dbReference type="SUPFAM" id="SSF117839">
    <property type="entry name" value="WWE domain"/>
    <property type="match status" value="1"/>
</dbReference>
<dbReference type="PANTHER" id="PTHR45740:SF8">
    <property type="entry name" value="ZINC FINGER CCCH-TYPE ANTIVIRAL PROTEIN 1"/>
    <property type="match status" value="1"/>
</dbReference>
<evidence type="ECO:0000259" key="7">
    <source>
        <dbReference type="PROSITE" id="PS51059"/>
    </source>
</evidence>
<feature type="domain" description="PARP catalytic" evidence="7">
    <location>
        <begin position="180"/>
        <end position="384"/>
    </location>
</feature>
<dbReference type="Pfam" id="PF23466">
    <property type="entry name" value="WWE_4"/>
    <property type="match status" value="1"/>
</dbReference>
<dbReference type="SUPFAM" id="SSF56399">
    <property type="entry name" value="ADP-ribosylation"/>
    <property type="match status" value="1"/>
</dbReference>
<name>A0A8D0G4G0_SPHPU</name>
<dbReference type="Proteomes" id="UP000694392">
    <property type="component" value="Unplaced"/>
</dbReference>
<reference evidence="8" key="2">
    <citation type="submission" date="2025-09" db="UniProtKB">
        <authorList>
            <consortium name="Ensembl"/>
        </authorList>
    </citation>
    <scope>IDENTIFICATION</scope>
</reference>
<dbReference type="InterPro" id="IPR051712">
    <property type="entry name" value="ARTD-AVP"/>
</dbReference>
<comment type="similarity">
    <text evidence="3">Belongs to the ARTD/PARP family.</text>
</comment>
<reference evidence="8" key="1">
    <citation type="submission" date="2025-08" db="UniProtKB">
        <authorList>
            <consortium name="Ensembl"/>
        </authorList>
    </citation>
    <scope>IDENTIFICATION</scope>
</reference>
<keyword evidence="9" id="KW-1185">Reference proteome</keyword>
<evidence type="ECO:0000256" key="2">
    <source>
        <dbReference type="ARBA" id="ARBA00023242"/>
    </source>
</evidence>
<sequence>MIHYNLPYRWQVFDGVKWNDLSKMEEIERAYCDPKNSSFADRNISFQSMTCSFASVRRLSTPSSVTKPSNFVMTTKWLWYWKNDLGQWIGYGEEDGKHQSSTLSSDDLENLYLADPTGVIQFQAGSQLYEINFKEMTQRNMHYQTPREVRRRPKFVSSEDVEKKKGQTNTARPTTPQHNYPTEWDKSALPELGYKAVVVGKTSFEYRTIETLFQKTMKNHIVHRIKRIQNPSLWQVFQWQKEQMKKKNGGKTVDERQLFHGTCSSLLEVINNQNFDWRICGTNGTVYGKGSYFARDAKYSHDYCQSSTNLKTMFVARVLVGDFTRGGPTYVRPPARSADMMNCYDSCVDNISSPAIFVIFEKHQIYPEYMIEYSEEEEKKCVIS</sequence>
<dbReference type="InterPro" id="IPR037197">
    <property type="entry name" value="WWE_dom_sf"/>
</dbReference>
<feature type="domain" description="WWE" evidence="6">
    <location>
        <begin position="64"/>
        <end position="151"/>
    </location>
</feature>
<dbReference type="Pfam" id="PF02825">
    <property type="entry name" value="WWE"/>
    <property type="match status" value="1"/>
</dbReference>
<evidence type="ECO:0000313" key="8">
    <source>
        <dbReference type="Ensembl" id="ENSSPUP00000002434.1"/>
    </source>
</evidence>
<evidence type="ECO:0000256" key="5">
    <source>
        <dbReference type="SAM" id="MobiDB-lite"/>
    </source>
</evidence>
<keyword evidence="4" id="KW-0328">Glycosyltransferase</keyword>
<feature type="compositionally biased region" description="Polar residues" evidence="5">
    <location>
        <begin position="167"/>
        <end position="180"/>
    </location>
</feature>
<keyword evidence="2" id="KW-0539">Nucleus</keyword>
<dbReference type="AlphaFoldDB" id="A0A8D0G4G0"/>
<dbReference type="InterPro" id="IPR004170">
    <property type="entry name" value="WWE_dom"/>
</dbReference>
<dbReference type="Gene3D" id="3.30.720.50">
    <property type="match status" value="1"/>
</dbReference>
<dbReference type="Pfam" id="PF00644">
    <property type="entry name" value="PARP"/>
    <property type="match status" value="1"/>
</dbReference>
<dbReference type="InterPro" id="IPR012317">
    <property type="entry name" value="Poly(ADP-ribose)pol_cat_dom"/>
</dbReference>
<comment type="subcellular location">
    <subcellularLocation>
        <location evidence="1">Nucleus</location>
    </subcellularLocation>
</comment>
<accession>A0A8D0G4G0</accession>
<dbReference type="OMA" id="STGHHQY"/>
<feature type="region of interest" description="Disordered" evidence="5">
    <location>
        <begin position="146"/>
        <end position="184"/>
    </location>
</feature>
<evidence type="ECO:0000259" key="6">
    <source>
        <dbReference type="PROSITE" id="PS50918"/>
    </source>
</evidence>
<evidence type="ECO:0000313" key="9">
    <source>
        <dbReference type="Proteomes" id="UP000694392"/>
    </source>
</evidence>
<proteinExistence type="inferred from homology"/>
<dbReference type="EC" id="2.4.2.-" evidence="4"/>
<evidence type="ECO:0000256" key="4">
    <source>
        <dbReference type="RuleBase" id="RU362114"/>
    </source>
</evidence>
<keyword evidence="4" id="KW-0808">Transferase</keyword>
<dbReference type="GO" id="GO:1990404">
    <property type="term" value="F:NAD+-protein mono-ADP-ribosyltransferase activity"/>
    <property type="evidence" value="ECO:0007669"/>
    <property type="project" value="TreeGrafter"/>
</dbReference>
<dbReference type="PROSITE" id="PS50918">
    <property type="entry name" value="WWE"/>
    <property type="match status" value="1"/>
</dbReference>
<dbReference type="Ensembl" id="ENSSPUT00000002579.1">
    <property type="protein sequence ID" value="ENSSPUP00000002434.1"/>
    <property type="gene ID" value="ENSSPUG00000001894.1"/>
</dbReference>
<dbReference type="PROSITE" id="PS51059">
    <property type="entry name" value="PARP_CATALYTIC"/>
    <property type="match status" value="1"/>
</dbReference>
<evidence type="ECO:0000256" key="1">
    <source>
        <dbReference type="ARBA" id="ARBA00004123"/>
    </source>
</evidence>
<dbReference type="Gene3D" id="3.90.228.10">
    <property type="match status" value="1"/>
</dbReference>
<dbReference type="GO" id="GO:0003723">
    <property type="term" value="F:RNA binding"/>
    <property type="evidence" value="ECO:0007669"/>
    <property type="project" value="TreeGrafter"/>
</dbReference>
<dbReference type="GO" id="GO:0005634">
    <property type="term" value="C:nucleus"/>
    <property type="evidence" value="ECO:0007669"/>
    <property type="project" value="UniProtKB-SubCell"/>
</dbReference>
<dbReference type="GO" id="GO:0009615">
    <property type="term" value="P:response to virus"/>
    <property type="evidence" value="ECO:0007669"/>
    <property type="project" value="TreeGrafter"/>
</dbReference>
<evidence type="ECO:0000256" key="3">
    <source>
        <dbReference type="ARBA" id="ARBA00024347"/>
    </source>
</evidence>
<dbReference type="CDD" id="cd01439">
    <property type="entry name" value="TCCD_inducible_PARP_like"/>
    <property type="match status" value="1"/>
</dbReference>
<organism evidence="8 9">
    <name type="scientific">Sphenodon punctatus</name>
    <name type="common">Tuatara</name>
    <name type="synonym">Hatteria punctata</name>
    <dbReference type="NCBI Taxonomy" id="8508"/>
    <lineage>
        <taxon>Eukaryota</taxon>
        <taxon>Metazoa</taxon>
        <taxon>Chordata</taxon>
        <taxon>Craniata</taxon>
        <taxon>Vertebrata</taxon>
        <taxon>Euteleostomi</taxon>
        <taxon>Lepidosauria</taxon>
        <taxon>Sphenodontia</taxon>
        <taxon>Sphenodontidae</taxon>
        <taxon>Sphenodon</taxon>
    </lineage>
</organism>
<protein>
    <recommendedName>
        <fullName evidence="4">Poly [ADP-ribose] polymerase</fullName>
        <shortName evidence="4">PARP</shortName>
        <ecNumber evidence="4">2.4.2.-</ecNumber>
    </recommendedName>
</protein>
<dbReference type="GeneTree" id="ENSGT00940000165407"/>
<dbReference type="GO" id="GO:0003950">
    <property type="term" value="F:NAD+ poly-ADP-ribosyltransferase activity"/>
    <property type="evidence" value="ECO:0007669"/>
    <property type="project" value="UniProtKB-UniRule"/>
</dbReference>
<dbReference type="PANTHER" id="PTHR45740">
    <property type="entry name" value="POLY [ADP-RIBOSE] POLYMERASE"/>
    <property type="match status" value="1"/>
</dbReference>